<dbReference type="InterPro" id="IPR051209">
    <property type="entry name" value="FAD-bind_Monooxygenase_sf"/>
</dbReference>
<dbReference type="GO" id="GO:0004499">
    <property type="term" value="F:N,N-dimethylaniline monooxygenase activity"/>
    <property type="evidence" value="ECO:0007669"/>
    <property type="project" value="InterPro"/>
</dbReference>
<dbReference type="AlphaFoldDB" id="A0A937UTA1"/>
<accession>A0A937UTA1</accession>
<dbReference type="PANTHER" id="PTHR42877">
    <property type="entry name" value="L-ORNITHINE N(5)-MONOOXYGENASE-RELATED"/>
    <property type="match status" value="1"/>
</dbReference>
<dbReference type="EMBL" id="JAEACQ010000380">
    <property type="protein sequence ID" value="MBL7633362.1"/>
    <property type="molecule type" value="Genomic_DNA"/>
</dbReference>
<dbReference type="RefSeq" id="WP_203002173.1">
    <property type="nucleotide sequence ID" value="NZ_JADWYU010000251.1"/>
</dbReference>
<dbReference type="Gene3D" id="3.50.50.60">
    <property type="entry name" value="FAD/NAD(P)-binding domain"/>
    <property type="match status" value="2"/>
</dbReference>
<protein>
    <submittedName>
        <fullName evidence="5">NAD(P)/FAD-dependent oxidoreductase</fullName>
    </submittedName>
</protein>
<keyword evidence="6" id="KW-1185">Reference proteome</keyword>
<dbReference type="Proteomes" id="UP000604475">
    <property type="component" value="Unassembled WGS sequence"/>
</dbReference>
<dbReference type="SUPFAM" id="SSF51905">
    <property type="entry name" value="FAD/NAD(P)-binding domain"/>
    <property type="match status" value="2"/>
</dbReference>
<comment type="caution">
    <text evidence="5">The sequence shown here is derived from an EMBL/GenBank/DDBJ whole genome shotgun (WGS) entry which is preliminary data.</text>
</comment>
<reference evidence="5" key="1">
    <citation type="submission" date="2020-12" db="EMBL/GenBank/DDBJ databases">
        <title>Genomic characterization of non-nitrogen-fixing Frankia strains.</title>
        <authorList>
            <person name="Carlos-Shanley C."/>
            <person name="Guerra T."/>
            <person name="Hahn D."/>
        </authorList>
    </citation>
    <scope>NUCLEOTIDE SEQUENCE</scope>
    <source>
        <strain evidence="5">CN6</strain>
    </source>
</reference>
<evidence type="ECO:0000313" key="6">
    <source>
        <dbReference type="Proteomes" id="UP000604475"/>
    </source>
</evidence>
<keyword evidence="4" id="KW-0560">Oxidoreductase</keyword>
<dbReference type="InterPro" id="IPR020946">
    <property type="entry name" value="Flavin_mOase-like"/>
</dbReference>
<proteinExistence type="inferred from homology"/>
<evidence type="ECO:0000256" key="1">
    <source>
        <dbReference type="ARBA" id="ARBA00010139"/>
    </source>
</evidence>
<dbReference type="Pfam" id="PF00743">
    <property type="entry name" value="FMO-like"/>
    <property type="match status" value="1"/>
</dbReference>
<organism evidence="5 6">
    <name type="scientific">Frankia nepalensis</name>
    <dbReference type="NCBI Taxonomy" id="1836974"/>
    <lineage>
        <taxon>Bacteria</taxon>
        <taxon>Bacillati</taxon>
        <taxon>Actinomycetota</taxon>
        <taxon>Actinomycetes</taxon>
        <taxon>Frankiales</taxon>
        <taxon>Frankiaceae</taxon>
        <taxon>Frankia</taxon>
    </lineage>
</organism>
<dbReference type="InterPro" id="IPR036188">
    <property type="entry name" value="FAD/NAD-bd_sf"/>
</dbReference>
<comment type="similarity">
    <text evidence="1">Belongs to the FAD-binding monooxygenase family.</text>
</comment>
<sequence>MTRNRHAGEPFRDDDETIAAALADVSVPALMCSLVHMTGDPSWIRGDIRPRVANSLDIQSGLPPAERAEIRRRALPAIAAYRDAGCEPRELESELLLEMMAFLGTRPVGGRLADLFVDDLGFDGGDAGAITWGDQIPASAKAECGVVVIGAGLGGILAGIRLAQAGLPFTIVEKNDGPGGTWWENRYPGARVDIGSHQYCYSFEPAHHWSEYYCRQPELRAYLASIVDKYGLRPRIRFATTVTRVTWDDAQARWRVHVRPADGPADGPEEVLDARFVISAVGSLNLPRLPDIPGMDSFAGPSFHSARWPEGLDLAGTRFALIGAGASGFQIGPAVADDVKRLTIFQRTAQWIIPNRLYHAAVPAGERWALRHLPFYGRWFRFLTTYPGIALGTDPYRVDPDHHDPTGRSVNAGNAQRAEALAGWMTTLLADRPDLLPKVVPDYPAAGKRILQDDGTWLRTLARDDVELVRAAIDRIVPDGIVTADGVHHRADVICYATGFRHNDFLASMDVTGRGGVNLRAQWGDEPTAYLGITIPNFPNLFCVYGPGTNLAAGASLFYHSEFQVHHALEAIRQTLLSGARSCEVRPEVHDDYVERTQAELAQLVWSHESIRHSHFKNPNGRIYTLSPWPLDLYREWTRHADPDAYLFT</sequence>
<dbReference type="PRINTS" id="PR00368">
    <property type="entry name" value="FADPNR"/>
</dbReference>
<dbReference type="GO" id="GO:0050661">
    <property type="term" value="F:NADP binding"/>
    <property type="evidence" value="ECO:0007669"/>
    <property type="project" value="InterPro"/>
</dbReference>
<gene>
    <name evidence="5" type="ORF">I7412_40665</name>
</gene>
<name>A0A937UTA1_9ACTN</name>
<evidence type="ECO:0000313" key="5">
    <source>
        <dbReference type="EMBL" id="MBL7633362.1"/>
    </source>
</evidence>
<evidence type="ECO:0000256" key="3">
    <source>
        <dbReference type="ARBA" id="ARBA00022827"/>
    </source>
</evidence>
<evidence type="ECO:0000256" key="2">
    <source>
        <dbReference type="ARBA" id="ARBA00022630"/>
    </source>
</evidence>
<dbReference type="PRINTS" id="PR00411">
    <property type="entry name" value="PNDRDTASEI"/>
</dbReference>
<evidence type="ECO:0000256" key="4">
    <source>
        <dbReference type="ARBA" id="ARBA00023002"/>
    </source>
</evidence>
<dbReference type="GO" id="GO:0050660">
    <property type="term" value="F:flavin adenine dinucleotide binding"/>
    <property type="evidence" value="ECO:0007669"/>
    <property type="project" value="InterPro"/>
</dbReference>
<keyword evidence="2" id="KW-0285">Flavoprotein</keyword>
<keyword evidence="3" id="KW-0274">FAD</keyword>
<dbReference type="PANTHER" id="PTHR42877:SF4">
    <property type="entry name" value="FAD_NAD(P)-BINDING DOMAIN-CONTAINING PROTEIN-RELATED"/>
    <property type="match status" value="1"/>
</dbReference>